<dbReference type="RefSeq" id="WP_187035143.1">
    <property type="nucleotide sequence ID" value="NZ_CP060286.1"/>
</dbReference>
<keyword evidence="1" id="KW-1133">Transmembrane helix</keyword>
<name>A0A7G8T8Q7_9FIRM</name>
<dbReference type="Gene3D" id="3.90.1720.10">
    <property type="entry name" value="endopeptidase domain like (from Nostoc punctiforme)"/>
    <property type="match status" value="1"/>
</dbReference>
<gene>
    <name evidence="2" type="ORF">HCR03_14990</name>
</gene>
<protein>
    <recommendedName>
        <fullName evidence="4">NlpC/P60 domain-containing protein</fullName>
    </recommendedName>
</protein>
<sequence length="402" mass="42517">MAAPAIALAVKAAVAAATDKRTWKAAGILIAAILTPVILAIVLILSLLSGTSQHNNAAVDLCFNGGAFPSSAPAEYTAHIEDMRNCFSALDQAISGVEAEMDGGTLDSVRIKSIFYALNFGADRLSLSGTEARSFVDCFVRYEEKTRTVQDAATGEEKTETETVAVPVSLDTAYANLSASGIPASSDDRTNAQKIYEKTSCGGAGSYSGGIERGGGSGIALDGLTLLHPETKNNLDLVIYAKNAYDSGWGYVWGTFGDVLTDSLFASKLKQYPDGVGSYADFIRENWLGGRTTDCVGLIKGYGWFDPDTKAIEYGTNGMKDVGADGMYGAATVKGSMDTMPDTPGLAVWKSGHIGVYIGNGEVIEAMGTKYGVVKTKLAGRGWSAWLQVPYISYITKQEENQ</sequence>
<feature type="transmembrane region" description="Helical" evidence="1">
    <location>
        <begin position="25"/>
        <end position="48"/>
    </location>
</feature>
<dbReference type="EMBL" id="CP060286">
    <property type="protein sequence ID" value="QNK39998.1"/>
    <property type="molecule type" value="Genomic_DNA"/>
</dbReference>
<evidence type="ECO:0000313" key="3">
    <source>
        <dbReference type="Proteomes" id="UP000515909"/>
    </source>
</evidence>
<reference evidence="2 3" key="1">
    <citation type="submission" date="2020-08" db="EMBL/GenBank/DDBJ databases">
        <title>The isolate Caproiciproducens sp. 7D4C2 produces n-caproate at mildly acidic conditions from hexoses: genome and rBOX comparison with related strains and chain-elongating bacteria.</title>
        <authorList>
            <person name="Esquivel-Elizondo S."/>
            <person name="Bagci C."/>
            <person name="Temovska M."/>
            <person name="Jeon B.S."/>
            <person name="Bessarab I."/>
            <person name="Williams R.B.H."/>
            <person name="Huson D.H."/>
            <person name="Angenent L.T."/>
        </authorList>
    </citation>
    <scope>NUCLEOTIDE SEQUENCE [LARGE SCALE GENOMIC DNA]</scope>
    <source>
        <strain evidence="2 3">7D4C2</strain>
    </source>
</reference>
<keyword evidence="1" id="KW-0812">Transmembrane</keyword>
<evidence type="ECO:0008006" key="4">
    <source>
        <dbReference type="Google" id="ProtNLM"/>
    </source>
</evidence>
<dbReference type="AlphaFoldDB" id="A0A7G8T8Q7"/>
<dbReference type="Proteomes" id="UP000515909">
    <property type="component" value="Chromosome"/>
</dbReference>
<keyword evidence="1" id="KW-0472">Membrane</keyword>
<accession>A0A7G8T8Q7</accession>
<proteinExistence type="predicted"/>
<evidence type="ECO:0000256" key="1">
    <source>
        <dbReference type="SAM" id="Phobius"/>
    </source>
</evidence>
<dbReference type="KEGG" id="cfem:HCR03_14990"/>
<organism evidence="2 3">
    <name type="scientific">Caproicibacter fermentans</name>
    <dbReference type="NCBI Taxonomy" id="2576756"/>
    <lineage>
        <taxon>Bacteria</taxon>
        <taxon>Bacillati</taxon>
        <taxon>Bacillota</taxon>
        <taxon>Clostridia</taxon>
        <taxon>Eubacteriales</taxon>
        <taxon>Acutalibacteraceae</taxon>
        <taxon>Caproicibacter</taxon>
    </lineage>
</organism>
<evidence type="ECO:0000313" key="2">
    <source>
        <dbReference type="EMBL" id="QNK39998.1"/>
    </source>
</evidence>